<protein>
    <submittedName>
        <fullName evidence="1">DNA-directed RNA polymerase</fullName>
    </submittedName>
</protein>
<accession>A0AC61KZC5</accession>
<organism evidence="1 2">
    <name type="scientific">Candidatus Methanogaster sp</name>
    <dbReference type="NCBI Taxonomy" id="3386292"/>
    <lineage>
        <taxon>Archaea</taxon>
        <taxon>Methanobacteriati</taxon>
        <taxon>Methanobacteriota</taxon>
        <taxon>Stenosarchaea group</taxon>
        <taxon>Methanomicrobia</taxon>
        <taxon>Methanosarcinales</taxon>
        <taxon>ANME-2 cluster</taxon>
        <taxon>Candidatus Methanogasteraceae</taxon>
        <taxon>Candidatus Methanogaster</taxon>
    </lineage>
</organism>
<dbReference type="EMBL" id="PQXF01000047">
    <property type="protein sequence ID" value="PXF57876.1"/>
    <property type="molecule type" value="Genomic_DNA"/>
</dbReference>
<keyword evidence="1" id="KW-0804">Transcription</keyword>
<dbReference type="Proteomes" id="UP000248329">
    <property type="component" value="Unassembled WGS sequence"/>
</dbReference>
<sequence length="195" mass="21567">MYLKTRLVDTVRIDPEQLGMPVMVAVGRALRDKLEGQIDKKLGALVAILDVVDIGDGRILFGDGGVYYEATFDALMYKPIMQEVTEGVVVEVVEFGVFIGVGPLDGLIHVSQLTDDFVSYDGKNSRLVFKESGRAITEGDKLRARIVAVSLNERDPHESRIGLTMRQPTLGKLEWLEEIAKEDAAKDESDKEGKE</sequence>
<evidence type="ECO:0000313" key="1">
    <source>
        <dbReference type="EMBL" id="PXF57876.1"/>
    </source>
</evidence>
<name>A0AC61KZC5_9EURY</name>
<proteinExistence type="predicted"/>
<gene>
    <name evidence="1" type="ORF">C4B59_14375</name>
</gene>
<keyword evidence="1" id="KW-0240">DNA-directed RNA polymerase</keyword>
<comment type="caution">
    <text evidence="1">The sequence shown here is derived from an EMBL/GenBank/DDBJ whole genome shotgun (WGS) entry which is preliminary data.</text>
</comment>
<evidence type="ECO:0000313" key="2">
    <source>
        <dbReference type="Proteomes" id="UP000248329"/>
    </source>
</evidence>
<reference evidence="1" key="1">
    <citation type="submission" date="2018-01" db="EMBL/GenBank/DDBJ databases">
        <authorList>
            <person name="Krukenberg V."/>
        </authorList>
    </citation>
    <scope>NUCLEOTIDE SEQUENCE</scope>
    <source>
        <strain evidence="1">E20ANME2</strain>
    </source>
</reference>